<feature type="non-terminal residue" evidence="1">
    <location>
        <position position="1"/>
    </location>
</feature>
<dbReference type="EMBL" id="BKCJ011372683">
    <property type="protein sequence ID" value="GFD26914.1"/>
    <property type="molecule type" value="Genomic_DNA"/>
</dbReference>
<accession>A0A699V405</accession>
<gene>
    <name evidence="1" type="ORF">Tci_898883</name>
</gene>
<protein>
    <submittedName>
        <fullName evidence="1">Uncharacterized protein</fullName>
    </submittedName>
</protein>
<evidence type="ECO:0000313" key="1">
    <source>
        <dbReference type="EMBL" id="GFD26914.1"/>
    </source>
</evidence>
<reference evidence="1" key="1">
    <citation type="journal article" date="2019" name="Sci. Rep.">
        <title>Draft genome of Tanacetum cinerariifolium, the natural source of mosquito coil.</title>
        <authorList>
            <person name="Yamashiro T."/>
            <person name="Shiraishi A."/>
            <person name="Satake H."/>
            <person name="Nakayama K."/>
        </authorList>
    </citation>
    <scope>NUCLEOTIDE SEQUENCE</scope>
</reference>
<dbReference type="AlphaFoldDB" id="A0A699V405"/>
<comment type="caution">
    <text evidence="1">The sequence shown here is derived from an EMBL/GenBank/DDBJ whole genome shotgun (WGS) entry which is preliminary data.</text>
</comment>
<proteinExistence type="predicted"/>
<organism evidence="1">
    <name type="scientific">Tanacetum cinerariifolium</name>
    <name type="common">Dalmatian daisy</name>
    <name type="synonym">Chrysanthemum cinerariifolium</name>
    <dbReference type="NCBI Taxonomy" id="118510"/>
    <lineage>
        <taxon>Eukaryota</taxon>
        <taxon>Viridiplantae</taxon>
        <taxon>Streptophyta</taxon>
        <taxon>Embryophyta</taxon>
        <taxon>Tracheophyta</taxon>
        <taxon>Spermatophyta</taxon>
        <taxon>Magnoliopsida</taxon>
        <taxon>eudicotyledons</taxon>
        <taxon>Gunneridae</taxon>
        <taxon>Pentapetalae</taxon>
        <taxon>asterids</taxon>
        <taxon>campanulids</taxon>
        <taxon>Asterales</taxon>
        <taxon>Asteraceae</taxon>
        <taxon>Asteroideae</taxon>
        <taxon>Anthemideae</taxon>
        <taxon>Anthemidinae</taxon>
        <taxon>Tanacetum</taxon>
    </lineage>
</organism>
<name>A0A699V405_TANCI</name>
<sequence length="72" mass="7455">VGRGRQPAAASEASNHDIGTTCYREKVIAGRVAKRVGRGAAIEAALHGVVADGVVSGRGGAQHYQFVLAIHY</sequence>